<dbReference type="InterPro" id="IPR036922">
    <property type="entry name" value="Rieske_2Fe-2S_sf"/>
</dbReference>
<dbReference type="GO" id="GO:0016020">
    <property type="term" value="C:membrane"/>
    <property type="evidence" value="ECO:0007669"/>
    <property type="project" value="UniProtKB-SubCell"/>
</dbReference>
<dbReference type="GO" id="GO:0016705">
    <property type="term" value="F:oxidoreductase activity, acting on paired donors, with incorporation or reduction of molecular oxygen"/>
    <property type="evidence" value="ECO:0007669"/>
    <property type="project" value="UniProtKB-ARBA"/>
</dbReference>
<comment type="subcellular location">
    <subcellularLocation>
        <location evidence="1">Membrane</location>
    </subcellularLocation>
</comment>
<keyword evidence="9" id="KW-0411">Iron-sulfur</keyword>
<keyword evidence="8" id="KW-0408">Iron</keyword>
<evidence type="ECO:0000256" key="9">
    <source>
        <dbReference type="ARBA" id="ARBA00023014"/>
    </source>
</evidence>
<evidence type="ECO:0000256" key="7">
    <source>
        <dbReference type="ARBA" id="ARBA00023002"/>
    </source>
</evidence>
<reference evidence="13" key="1">
    <citation type="submission" date="2017-04" db="EMBL/GenBank/DDBJ databases">
        <title>Genome deletions in a multicellular cyanobacterial endosymbiont for morphological adaptation in marine diatoms.</title>
        <authorList>
            <person name="Wang Y."/>
            <person name="Gao H."/>
            <person name="Li R."/>
            <person name="Xu X."/>
        </authorList>
    </citation>
    <scope>NUCLEOTIDE SEQUENCE</scope>
    <source>
        <strain evidence="13">FACHB 800</strain>
    </source>
</reference>
<evidence type="ECO:0000256" key="5">
    <source>
        <dbReference type="ARBA" id="ARBA00022946"/>
    </source>
</evidence>
<evidence type="ECO:0000313" key="13">
    <source>
        <dbReference type="EMBL" id="QXE22133.1"/>
    </source>
</evidence>
<name>A0A975T643_9NOST</name>
<sequence>MSNSILESATSHPQVTAELTAGGLDPDRFDWQEVWYPVHYVEDLDKSQPTRFTLLERDIVIWWDKNQQTWQVFLDQCPHRLAPLSEGRINESGWLECPYHGWAFSGTGKCEIIPQQTPDSKAETSQRACVPSLPTTVRQGLLFVYPGSPENAANTKVPIVDVLEEDTEGWVCLNTFRDLPYDALTLMENVLDSSHIPYTHHKTVGNRANVAPVELEVVESGKWGFKGTWAEGPRKGTLGRQNTTFIAPGLMWHDLTSKQFGRTLTVVYATPIRKGQCRLFARFPFKFSSKIPALFLKLTPRWYSHIGQNRVLEDDQIFLHHQERYLEQKGGSHNFTKAFYLPTKADLFVFQLRSWVNQYSIDPFPGQTLSPALSKEVLLDRYHSHTKHCASCRQALTNLKKIRLGIAGGTILIWSLLPLLMFFYHSLDVIIGSILSLAVISGAGIWFALGKLEERFYQGEEIPPRNL</sequence>
<protein>
    <submittedName>
        <fullName evidence="13">Pheophorbide a oxygenase</fullName>
    </submittedName>
</protein>
<evidence type="ECO:0000259" key="12">
    <source>
        <dbReference type="PROSITE" id="PS51296"/>
    </source>
</evidence>
<evidence type="ECO:0000256" key="1">
    <source>
        <dbReference type="ARBA" id="ARBA00004370"/>
    </source>
</evidence>
<dbReference type="PANTHER" id="PTHR21266">
    <property type="entry name" value="IRON-SULFUR DOMAIN CONTAINING PROTEIN"/>
    <property type="match status" value="1"/>
</dbReference>
<dbReference type="GO" id="GO:0046872">
    <property type="term" value="F:metal ion binding"/>
    <property type="evidence" value="ECO:0007669"/>
    <property type="project" value="UniProtKB-KW"/>
</dbReference>
<dbReference type="Gene3D" id="2.102.10.10">
    <property type="entry name" value="Rieske [2Fe-2S] iron-sulphur domain"/>
    <property type="match status" value="1"/>
</dbReference>
<evidence type="ECO:0000256" key="11">
    <source>
        <dbReference type="SAM" id="Phobius"/>
    </source>
</evidence>
<gene>
    <name evidence="13" type="ORF">B6N60_00814</name>
</gene>
<dbReference type="Pfam" id="PF00355">
    <property type="entry name" value="Rieske"/>
    <property type="match status" value="1"/>
</dbReference>
<dbReference type="RefSeq" id="WP_190603137.1">
    <property type="nucleotide sequence ID" value="NZ_CP021056.1"/>
</dbReference>
<dbReference type="KEGG" id="rsin:B6N60_00814"/>
<keyword evidence="5" id="KW-0809">Transit peptide</keyword>
<dbReference type="SUPFAM" id="SSF50022">
    <property type="entry name" value="ISP domain"/>
    <property type="match status" value="1"/>
</dbReference>
<feature type="transmembrane region" description="Helical" evidence="11">
    <location>
        <begin position="404"/>
        <end position="424"/>
    </location>
</feature>
<evidence type="ECO:0000256" key="4">
    <source>
        <dbReference type="ARBA" id="ARBA00022723"/>
    </source>
</evidence>
<dbReference type="PROSITE" id="PS51296">
    <property type="entry name" value="RIESKE"/>
    <property type="match status" value="1"/>
</dbReference>
<keyword evidence="10 11" id="KW-0472">Membrane</keyword>
<evidence type="ECO:0000256" key="10">
    <source>
        <dbReference type="ARBA" id="ARBA00023136"/>
    </source>
</evidence>
<dbReference type="GO" id="GO:0010277">
    <property type="term" value="F:chlorophyllide a oxygenase activity"/>
    <property type="evidence" value="ECO:0007669"/>
    <property type="project" value="InterPro"/>
</dbReference>
<feature type="domain" description="Rieske" evidence="12">
    <location>
        <begin position="35"/>
        <end position="144"/>
    </location>
</feature>
<dbReference type="InterPro" id="IPR050584">
    <property type="entry name" value="Cholesterol_7-desaturase"/>
</dbReference>
<keyword evidence="2 11" id="KW-0812">Transmembrane</keyword>
<keyword evidence="14" id="KW-1185">Reference proteome</keyword>
<dbReference type="SUPFAM" id="SSF55961">
    <property type="entry name" value="Bet v1-like"/>
    <property type="match status" value="1"/>
</dbReference>
<feature type="transmembrane region" description="Helical" evidence="11">
    <location>
        <begin position="430"/>
        <end position="449"/>
    </location>
</feature>
<dbReference type="InterPro" id="IPR013626">
    <property type="entry name" value="PaO"/>
</dbReference>
<dbReference type="EMBL" id="CP021056">
    <property type="protein sequence ID" value="QXE22133.1"/>
    <property type="molecule type" value="Genomic_DNA"/>
</dbReference>
<dbReference type="CDD" id="cd03480">
    <property type="entry name" value="Rieske_RO_Alpha_PaO"/>
    <property type="match status" value="1"/>
</dbReference>
<dbReference type="InterPro" id="IPR017941">
    <property type="entry name" value="Rieske_2Fe-2S"/>
</dbReference>
<evidence type="ECO:0000256" key="2">
    <source>
        <dbReference type="ARBA" id="ARBA00022692"/>
    </source>
</evidence>
<dbReference type="GO" id="GO:0005737">
    <property type="term" value="C:cytoplasm"/>
    <property type="evidence" value="ECO:0007669"/>
    <property type="project" value="TreeGrafter"/>
</dbReference>
<dbReference type="Pfam" id="PF08417">
    <property type="entry name" value="PaO"/>
    <property type="match status" value="1"/>
</dbReference>
<evidence type="ECO:0000256" key="3">
    <source>
        <dbReference type="ARBA" id="ARBA00022714"/>
    </source>
</evidence>
<keyword evidence="4" id="KW-0479">Metal-binding</keyword>
<evidence type="ECO:0000256" key="6">
    <source>
        <dbReference type="ARBA" id="ARBA00022989"/>
    </source>
</evidence>
<keyword evidence="6 11" id="KW-1133">Transmembrane helix</keyword>
<dbReference type="PANTHER" id="PTHR21266:SF32">
    <property type="entry name" value="CHOLESTEROL 7-DESATURASE NVD"/>
    <property type="match status" value="1"/>
</dbReference>
<organism evidence="13 14">
    <name type="scientific">Richelia sinica FACHB-800</name>
    <dbReference type="NCBI Taxonomy" id="1357546"/>
    <lineage>
        <taxon>Bacteria</taxon>
        <taxon>Bacillati</taxon>
        <taxon>Cyanobacteriota</taxon>
        <taxon>Cyanophyceae</taxon>
        <taxon>Nostocales</taxon>
        <taxon>Nostocaceae</taxon>
        <taxon>Richelia</taxon>
    </lineage>
</organism>
<dbReference type="Gene3D" id="3.90.380.10">
    <property type="entry name" value="Naphthalene 1,2-dioxygenase Alpha Subunit, Chain A, domain 1"/>
    <property type="match status" value="1"/>
</dbReference>
<evidence type="ECO:0000256" key="8">
    <source>
        <dbReference type="ARBA" id="ARBA00023004"/>
    </source>
</evidence>
<keyword evidence="7" id="KW-0560">Oxidoreductase</keyword>
<dbReference type="AlphaFoldDB" id="A0A975T643"/>
<dbReference type="GO" id="GO:0051537">
    <property type="term" value="F:2 iron, 2 sulfur cluster binding"/>
    <property type="evidence" value="ECO:0007669"/>
    <property type="project" value="UniProtKB-KW"/>
</dbReference>
<evidence type="ECO:0000313" key="14">
    <source>
        <dbReference type="Proteomes" id="UP000683511"/>
    </source>
</evidence>
<dbReference type="Proteomes" id="UP000683511">
    <property type="component" value="Chromosome"/>
</dbReference>
<proteinExistence type="predicted"/>
<keyword evidence="3" id="KW-0001">2Fe-2S</keyword>
<accession>A0A975T643</accession>